<sequence length="611" mass="66518">MAKGATTTASIPPGERDENEQPPQMETNLSSSLTSAKSLIALQLLSRLITFSLNQALIRIASPKVFGTAAVQFDLVRDTILFLSREGIRGVVIRIPADKKVVDSSRTGRWIEDTRIHNLVNLPIILGITVTAALLPLYLHSLPASTTSQSFFHSSLGIYVAATLLELLTEPLYLRSQLSSPVDTSIRVQAEGTAIVVRAIVTVVCLAAAHERYALLAFAFGQISYSVALGVKYARAYWNDTGLWTWPFGRHSQTNRDARPRESITMYLSNYFYPHHLTLLGALLGQSTIKHFLTEADRIVVAWASPLEDQGGYAVASNYASLVARIVFQPVEESARLYFAREINVNPTHRTSAVNRSSPFLIAFSMVRISAYLLLLCLSFIPPLAPIVFPYLLPQSYRHTSALQTLTAYLTLYLPILSMNGILEAFFAATSGIKGLGTQSGVMVASSGAFAGTLMCLSSIRNKLPTITSTTAHSGLGVLGFLRPAWLRTWTNPEVSLVYANAISMLVRIVFAFRHTIKLTDNLLGEKIQRQITKTPATRAVVVVGSFAMILRSVVNYTEHAGITSSLGAQAGVVALGGALGVACLGLIYIDEEPRWKAAIAGNNEEMSKSR</sequence>
<keyword evidence="2" id="KW-1185">Reference proteome</keyword>
<name>A0ACC2X2H9_9TREE</name>
<reference evidence="1" key="1">
    <citation type="submission" date="2023-04" db="EMBL/GenBank/DDBJ databases">
        <title>Draft Genome sequencing of Naganishia species isolated from polar environments using Oxford Nanopore Technology.</title>
        <authorList>
            <person name="Leo P."/>
            <person name="Venkateswaran K."/>
        </authorList>
    </citation>
    <scope>NUCLEOTIDE SEQUENCE</scope>
    <source>
        <strain evidence="1">MNA-CCFEE 5425</strain>
    </source>
</reference>
<evidence type="ECO:0000313" key="1">
    <source>
        <dbReference type="EMBL" id="KAJ9117601.1"/>
    </source>
</evidence>
<protein>
    <submittedName>
        <fullName evidence="1">Uncharacterized protein</fullName>
    </submittedName>
</protein>
<proteinExistence type="predicted"/>
<accession>A0ACC2X2H9</accession>
<dbReference type="Proteomes" id="UP001243375">
    <property type="component" value="Unassembled WGS sequence"/>
</dbReference>
<gene>
    <name evidence="1" type="ORF">QFC22_004451</name>
</gene>
<evidence type="ECO:0000313" key="2">
    <source>
        <dbReference type="Proteomes" id="UP001243375"/>
    </source>
</evidence>
<organism evidence="1 2">
    <name type="scientific">Naganishia vaughanmartiniae</name>
    <dbReference type="NCBI Taxonomy" id="1424756"/>
    <lineage>
        <taxon>Eukaryota</taxon>
        <taxon>Fungi</taxon>
        <taxon>Dikarya</taxon>
        <taxon>Basidiomycota</taxon>
        <taxon>Agaricomycotina</taxon>
        <taxon>Tremellomycetes</taxon>
        <taxon>Filobasidiales</taxon>
        <taxon>Filobasidiaceae</taxon>
        <taxon>Naganishia</taxon>
    </lineage>
</organism>
<comment type="caution">
    <text evidence="1">The sequence shown here is derived from an EMBL/GenBank/DDBJ whole genome shotgun (WGS) entry which is preliminary data.</text>
</comment>
<dbReference type="EMBL" id="JASBWU010000012">
    <property type="protein sequence ID" value="KAJ9117601.1"/>
    <property type="molecule type" value="Genomic_DNA"/>
</dbReference>